<sequence>MAPCRKLIYSILILIFLLPLPFSARIFRAIDDQRRASSSKPPGYAYGDQIPLFANKVFGADERCDADSYFSLPFCPPGEKLHKRKKSLNEILAGDCLTNTQYDLRFGVPVSEGFLCDKYMTEDDLKRFKTAIENKFEYQMYFADIWFGSKVGEAIEETGLGKKYYLFNHIEFNLDFMEDQVKGVNIVNSLDFSVAITNITETPVEFSYSVVWNEIKPTNNSSYFKSWNKAPYGKASWVLEENRGLFWSGIWLWTTISFWWVALPLVVASPYLFRYVTLNRQPHQGSRFNDKVCQCPMFTSLLGALLGVGTQHLIIIVLLFVSAYQGIYPCNRERISVDIVLAYCLTSVPSAFIGRSFHEKFSPLKLKECVFLTGALYFYPAFLAVLLAKIFVSNSLMVNDAIYILSIAGIGSAILVYLCCIATRKWYEPEHDVTACATRMVDVFNPPASSLWYMKTPAQMVLVGLSVFLPVCLVMDDIYASLWGLKVCGSFFTLFAVFSTVIITTIISAYALTGVQLLKNDYNWWWRSVLRGGSPAILMFVYGIYFLSKIKTESDREFLPLLVYNCCICYSLFLVLGTITAHPLLSLAETIQPHLDFPTLALPGDFHCSLQKHFQLLDDGNLCFDEFCSYSTPCWNVVCSWRQSLFGASLGKILVSPYQNRDSFLDLHPEVSMLRKDNVSGTTTENLEDESSSNYNEAKIKVIGVGGGGSNAVNRMIESSMQGVEFWIVNTDVQAMKMSPVYPENRLQIGQELTRGLGAGGNPEIGMNAANESKEAIEEVLYGSDMVFVTSGMGGGTGTGAAPIVAGIAKSMGILTVGIVTTPFSFEGRRRAVQAQEGIANLRDKVDTLIVIPNDKLLTAVSQATPVTEAFNLADDILRQGVRGISDIITIPGLVNVDFADVRAIMANAGSSLMGIGTATGKTRARDAALNAIQSPLLDIGIERATGIVWNITGGSDLTLFEVNAAAEVIYDLVDPTANLIFGAVIDPSLSGQVSITLIATGFKRQEESEGRPVQASQPSPGNNNFGINRRPSSFNEGSSFEIPEFLKKKGRLRLICSYNMNDVLAEELESWFSKENGLERLKRHRVAVAGQVWIPEKWGKEELLKDWIDGSAFEASLFPSGIVSARRALAREAKRSSPNNNSATASAAAGALRILNKEKPYELNFVGGEANSRRQWLLLLVGVEEASVKTVDYGVPSSGNTTMLRNGMRIFQC</sequence>
<feature type="transmembrane region" description="Helical" evidence="21">
    <location>
        <begin position="335"/>
        <end position="357"/>
    </location>
</feature>
<dbReference type="GO" id="GO:0010008">
    <property type="term" value="C:endosome membrane"/>
    <property type="evidence" value="ECO:0007669"/>
    <property type="project" value="UniProtKB-SubCell"/>
</dbReference>
<dbReference type="Pfam" id="PF12327">
    <property type="entry name" value="FtsZ_C"/>
    <property type="match status" value="1"/>
</dbReference>
<name>A0AAV6NDI7_9ROSI</name>
<evidence type="ECO:0000256" key="9">
    <source>
        <dbReference type="ARBA" id="ARBA00022640"/>
    </source>
</evidence>
<dbReference type="AlphaFoldDB" id="A0AAV6NDI7"/>
<feature type="signal peptide" evidence="22">
    <location>
        <begin position="1"/>
        <end position="23"/>
    </location>
</feature>
<evidence type="ECO:0000313" key="26">
    <source>
        <dbReference type="Proteomes" id="UP000685013"/>
    </source>
</evidence>
<dbReference type="GO" id="GO:0010020">
    <property type="term" value="P:chloroplast fission"/>
    <property type="evidence" value="ECO:0007669"/>
    <property type="project" value="TreeGrafter"/>
</dbReference>
<feature type="chain" id="PRO_5043786974" evidence="22">
    <location>
        <begin position="24"/>
        <end position="1214"/>
    </location>
</feature>
<dbReference type="SMART" id="SM00865">
    <property type="entry name" value="Tubulin_C"/>
    <property type="match status" value="1"/>
</dbReference>
<dbReference type="GO" id="GO:0003924">
    <property type="term" value="F:GTPase activity"/>
    <property type="evidence" value="ECO:0007669"/>
    <property type="project" value="InterPro"/>
</dbReference>
<feature type="compositionally biased region" description="Polar residues" evidence="20">
    <location>
        <begin position="1015"/>
        <end position="1029"/>
    </location>
</feature>
<evidence type="ECO:0000256" key="17">
    <source>
        <dbReference type="ARBA" id="ARBA00023078"/>
    </source>
</evidence>
<dbReference type="GO" id="GO:0042802">
    <property type="term" value="F:identical protein binding"/>
    <property type="evidence" value="ECO:0007669"/>
    <property type="project" value="UniProtKB-ARBA"/>
</dbReference>
<keyword evidence="7" id="KW-0150">Chloroplast</keyword>
<keyword evidence="19 21" id="KW-0472">Membrane</keyword>
<keyword evidence="25" id="KW-0132">Cell division</keyword>
<evidence type="ECO:0000256" key="15">
    <source>
        <dbReference type="ARBA" id="ARBA00022989"/>
    </source>
</evidence>
<evidence type="ECO:0000259" key="23">
    <source>
        <dbReference type="SMART" id="SM00864"/>
    </source>
</evidence>
<dbReference type="GO" id="GO:0009570">
    <property type="term" value="C:chloroplast stroma"/>
    <property type="evidence" value="ECO:0007669"/>
    <property type="project" value="UniProtKB-SubCell"/>
</dbReference>
<dbReference type="GO" id="GO:0051301">
    <property type="term" value="P:cell division"/>
    <property type="evidence" value="ECO:0007669"/>
    <property type="project" value="UniProtKB-KW"/>
</dbReference>
<feature type="transmembrane region" description="Helical" evidence="21">
    <location>
        <begin position="402"/>
        <end position="421"/>
    </location>
</feature>
<feature type="transmembrane region" description="Helical" evidence="21">
    <location>
        <begin position="297"/>
        <end position="323"/>
    </location>
</feature>
<dbReference type="InterPro" id="IPR004240">
    <property type="entry name" value="EMP70"/>
</dbReference>
<dbReference type="PANTHER" id="PTHR30314:SF3">
    <property type="entry name" value="MITOCHONDRIAL DIVISION PROTEIN FSZA"/>
    <property type="match status" value="1"/>
</dbReference>
<keyword evidence="26" id="KW-1185">Reference proteome</keyword>
<evidence type="ECO:0000256" key="4">
    <source>
        <dbReference type="ARBA" id="ARBA00004653"/>
    </source>
</evidence>
<reference evidence="25 26" key="1">
    <citation type="journal article" date="2021" name="Hortic Res">
        <title>The domestication of Cucurbita argyrosperma as revealed by the genome of its wild relative.</title>
        <authorList>
            <person name="Barrera-Redondo J."/>
            <person name="Sanchez-de la Vega G."/>
            <person name="Aguirre-Liguori J.A."/>
            <person name="Castellanos-Morales G."/>
            <person name="Gutierrez-Guerrero Y.T."/>
            <person name="Aguirre-Dugua X."/>
            <person name="Aguirre-Planter E."/>
            <person name="Tenaillon M.I."/>
            <person name="Lira-Saade R."/>
            <person name="Eguiarte L.E."/>
        </authorList>
    </citation>
    <scope>NUCLEOTIDE SEQUENCE [LARGE SCALE GENOMIC DNA]</scope>
    <source>
        <strain evidence="25">JBR-2021</strain>
    </source>
</reference>
<gene>
    <name evidence="25" type="primary">FTSZ2-2</name>
    <name evidence="25" type="ORF">SDJN03_11736</name>
</gene>
<dbReference type="PANTHER" id="PTHR30314">
    <property type="entry name" value="CELL DIVISION PROTEIN FTSZ-RELATED"/>
    <property type="match status" value="1"/>
</dbReference>
<evidence type="ECO:0000256" key="7">
    <source>
        <dbReference type="ARBA" id="ARBA00022528"/>
    </source>
</evidence>
<dbReference type="InterPro" id="IPR003008">
    <property type="entry name" value="Tubulin_FtsZ_GTPase"/>
</dbReference>
<keyword evidence="25" id="KW-0131">Cell cycle</keyword>
<keyword evidence="16" id="KW-0333">Golgi apparatus</keyword>
<evidence type="ECO:0000256" key="2">
    <source>
        <dbReference type="ARBA" id="ARBA00004470"/>
    </source>
</evidence>
<feature type="domain" description="Tubulin/FtsZ 2-layer sandwich" evidence="24">
    <location>
        <begin position="895"/>
        <end position="1012"/>
    </location>
</feature>
<evidence type="ECO:0000256" key="19">
    <source>
        <dbReference type="ARBA" id="ARBA00023136"/>
    </source>
</evidence>
<organism evidence="25 26">
    <name type="scientific">Cucurbita argyrosperma subsp. sororia</name>
    <dbReference type="NCBI Taxonomy" id="37648"/>
    <lineage>
        <taxon>Eukaryota</taxon>
        <taxon>Viridiplantae</taxon>
        <taxon>Streptophyta</taxon>
        <taxon>Embryophyta</taxon>
        <taxon>Tracheophyta</taxon>
        <taxon>Spermatophyta</taxon>
        <taxon>Magnoliopsida</taxon>
        <taxon>eudicotyledons</taxon>
        <taxon>Gunneridae</taxon>
        <taxon>Pentapetalae</taxon>
        <taxon>rosids</taxon>
        <taxon>fabids</taxon>
        <taxon>Cucurbitales</taxon>
        <taxon>Cucurbitaceae</taxon>
        <taxon>Cucurbiteae</taxon>
        <taxon>Cucurbita</taxon>
    </lineage>
</organism>
<evidence type="ECO:0000256" key="1">
    <source>
        <dbReference type="ARBA" id="ARBA00004337"/>
    </source>
</evidence>
<dbReference type="NCBIfam" id="TIGR00065">
    <property type="entry name" value="ftsZ"/>
    <property type="match status" value="1"/>
</dbReference>
<feature type="transmembrane region" description="Helical" evidence="21">
    <location>
        <begin position="559"/>
        <end position="585"/>
    </location>
</feature>
<dbReference type="GO" id="GO:0005525">
    <property type="term" value="F:GTP binding"/>
    <property type="evidence" value="ECO:0007669"/>
    <property type="project" value="UniProtKB-KW"/>
</dbReference>
<keyword evidence="13" id="KW-0967">Endosome</keyword>
<feature type="transmembrane region" description="Helical" evidence="21">
    <location>
        <begin position="491"/>
        <end position="512"/>
    </location>
</feature>
<dbReference type="GO" id="GO:0000139">
    <property type="term" value="C:Golgi membrane"/>
    <property type="evidence" value="ECO:0007669"/>
    <property type="project" value="UniProtKB-SubCell"/>
</dbReference>
<evidence type="ECO:0000259" key="24">
    <source>
        <dbReference type="SMART" id="SM00865"/>
    </source>
</evidence>
<evidence type="ECO:0000256" key="14">
    <source>
        <dbReference type="ARBA" id="ARBA00022946"/>
    </source>
</evidence>
<keyword evidence="10 21" id="KW-0812">Transmembrane</keyword>
<feature type="transmembrane region" description="Helical" evidence="21">
    <location>
        <begin position="250"/>
        <end position="276"/>
    </location>
</feature>
<dbReference type="Pfam" id="PF00091">
    <property type="entry name" value="Tubulin"/>
    <property type="match status" value="1"/>
</dbReference>
<keyword evidence="14" id="KW-0809">Transit peptide</keyword>
<keyword evidence="15 21" id="KW-1133">Transmembrane helix</keyword>
<dbReference type="PROSITE" id="PS01135">
    <property type="entry name" value="FTSZ_2"/>
    <property type="match status" value="1"/>
</dbReference>
<dbReference type="CDD" id="cd02201">
    <property type="entry name" value="FtsZ_type1"/>
    <property type="match status" value="1"/>
</dbReference>
<evidence type="ECO:0000256" key="12">
    <source>
        <dbReference type="ARBA" id="ARBA00022741"/>
    </source>
</evidence>
<feature type="transmembrane region" description="Helical" evidence="21">
    <location>
        <begin position="369"/>
        <end position="390"/>
    </location>
</feature>
<dbReference type="FunFam" id="3.30.1330.20:FF:000007">
    <property type="entry name" value="Cell division protein ftsZ, putative"/>
    <property type="match status" value="1"/>
</dbReference>
<keyword evidence="18" id="KW-0342">GTP-binding</keyword>
<keyword evidence="11 22" id="KW-0732">Signal</keyword>
<feature type="region of interest" description="Disordered" evidence="20">
    <location>
        <begin position="1007"/>
        <end position="1029"/>
    </location>
</feature>
<feature type="non-terminal residue" evidence="25">
    <location>
        <position position="1"/>
    </location>
</feature>
<evidence type="ECO:0000256" key="22">
    <source>
        <dbReference type="SAM" id="SignalP"/>
    </source>
</evidence>
<dbReference type="InterPro" id="IPR024757">
    <property type="entry name" value="FtsZ_C"/>
</dbReference>
<dbReference type="EMBL" id="JAGKQH010000007">
    <property type="protein sequence ID" value="KAG6595183.1"/>
    <property type="molecule type" value="Genomic_DNA"/>
</dbReference>
<dbReference type="GO" id="GO:0070938">
    <property type="term" value="C:contractile ring"/>
    <property type="evidence" value="ECO:0007669"/>
    <property type="project" value="UniProtKB-ARBA"/>
</dbReference>
<keyword evidence="12" id="KW-0547">Nucleotide-binding</keyword>
<dbReference type="SMART" id="SM00864">
    <property type="entry name" value="Tubulin"/>
    <property type="match status" value="1"/>
</dbReference>
<dbReference type="Proteomes" id="UP000685013">
    <property type="component" value="Chromosome 7"/>
</dbReference>
<evidence type="ECO:0000256" key="11">
    <source>
        <dbReference type="ARBA" id="ARBA00022729"/>
    </source>
</evidence>
<evidence type="ECO:0000256" key="13">
    <source>
        <dbReference type="ARBA" id="ARBA00022753"/>
    </source>
</evidence>
<keyword evidence="9" id="KW-0934">Plastid</keyword>
<accession>A0AAV6NDI7</accession>
<evidence type="ECO:0000256" key="8">
    <source>
        <dbReference type="ARBA" id="ARBA00022553"/>
    </source>
</evidence>
<dbReference type="HAMAP" id="MF_00909">
    <property type="entry name" value="FtsZ"/>
    <property type="match status" value="1"/>
</dbReference>
<proteinExistence type="inferred from homology"/>
<comment type="similarity">
    <text evidence="6">Belongs to the FtsZ family.</text>
</comment>
<dbReference type="InterPro" id="IPR045061">
    <property type="entry name" value="FtsZ/CetZ"/>
</dbReference>
<feature type="domain" description="Tubulin/FtsZ GTPase" evidence="23">
    <location>
        <begin position="699"/>
        <end position="893"/>
    </location>
</feature>
<dbReference type="InterPro" id="IPR018316">
    <property type="entry name" value="Tubulin/FtsZ_2-layer-sand-dom"/>
</dbReference>
<evidence type="ECO:0000256" key="20">
    <source>
        <dbReference type="SAM" id="MobiDB-lite"/>
    </source>
</evidence>
<evidence type="ECO:0000256" key="18">
    <source>
        <dbReference type="ARBA" id="ARBA00023134"/>
    </source>
</evidence>
<dbReference type="InterPro" id="IPR020805">
    <property type="entry name" value="Cell_div_FtsZ_CS"/>
</dbReference>
<keyword evidence="17" id="KW-0793">Thylakoid</keyword>
<dbReference type="GO" id="GO:0009535">
    <property type="term" value="C:chloroplast thylakoid membrane"/>
    <property type="evidence" value="ECO:0007669"/>
    <property type="project" value="UniProtKB-SubCell"/>
</dbReference>
<keyword evidence="8" id="KW-0597">Phosphoprotein</keyword>
<dbReference type="CDD" id="cd22645">
    <property type="entry name" value="BIC1_CID"/>
    <property type="match status" value="1"/>
</dbReference>
<evidence type="ECO:0000256" key="16">
    <source>
        <dbReference type="ARBA" id="ARBA00023034"/>
    </source>
</evidence>
<evidence type="ECO:0000256" key="6">
    <source>
        <dbReference type="ARBA" id="ARBA00009690"/>
    </source>
</evidence>
<comment type="subcellular location">
    <subcellularLocation>
        <location evidence="1">Endosome membrane</location>
        <topology evidence="1">Multi-pass membrane protein</topology>
    </subcellularLocation>
    <subcellularLocation>
        <location evidence="4">Golgi apparatus membrane</location>
        <topology evidence="4">Multi-pass membrane protein</topology>
    </subcellularLocation>
    <subcellularLocation>
        <location evidence="2">Plastid</location>
        <location evidence="2">Chloroplast stroma</location>
    </subcellularLocation>
    <subcellularLocation>
        <location evidence="3">Plastid</location>
        <location evidence="3">Chloroplast thylakoid membrane</location>
        <topology evidence="3">Peripheral membrane protein</topology>
    </subcellularLocation>
</comment>
<dbReference type="InterPro" id="IPR000158">
    <property type="entry name" value="Cell_div_FtsZ"/>
</dbReference>
<evidence type="ECO:0000313" key="25">
    <source>
        <dbReference type="EMBL" id="KAG6595183.1"/>
    </source>
</evidence>
<evidence type="ECO:0000256" key="3">
    <source>
        <dbReference type="ARBA" id="ARBA00004525"/>
    </source>
</evidence>
<comment type="similarity">
    <text evidence="5">Belongs to the nonaspanin (TM9SF) (TC 9.A.2) family.</text>
</comment>
<evidence type="ECO:0000256" key="5">
    <source>
        <dbReference type="ARBA" id="ARBA00005227"/>
    </source>
</evidence>
<dbReference type="Pfam" id="PF02990">
    <property type="entry name" value="EMP70"/>
    <property type="match status" value="1"/>
</dbReference>
<evidence type="ECO:0000256" key="10">
    <source>
        <dbReference type="ARBA" id="ARBA00022692"/>
    </source>
</evidence>
<dbReference type="FunFam" id="3.40.50.1440:FF:000001">
    <property type="entry name" value="Cell division protein FtsZ"/>
    <property type="match status" value="1"/>
</dbReference>
<feature type="transmembrane region" description="Helical" evidence="21">
    <location>
        <begin position="524"/>
        <end position="547"/>
    </location>
</feature>
<protein>
    <submittedName>
        <fullName evidence="25">Cell division protein FtsZ-like 2-2, chloroplastic</fullName>
    </submittedName>
</protein>
<comment type="caution">
    <text evidence="25">The sequence shown here is derived from an EMBL/GenBank/DDBJ whole genome shotgun (WGS) entry which is preliminary data.</text>
</comment>
<evidence type="ECO:0000256" key="21">
    <source>
        <dbReference type="SAM" id="Phobius"/>
    </source>
</evidence>